<sequence>MQRTPPELTANARALRNAATEAERKLWLHLRTHRPRFTRQLVVGHFIVDIACRSLRIAIELDGGHHAEQIEQDAVRTAYLKAAGWHVLRYWNNDVIGNVEGVVEGILEVMAARASTHPRPLPSREGRSYLTIRGADAANRN</sequence>
<evidence type="ECO:0000313" key="2">
    <source>
        <dbReference type="EMBL" id="MEN2787100.1"/>
    </source>
</evidence>
<dbReference type="InterPro" id="IPR011335">
    <property type="entry name" value="Restrct_endonuc-II-like"/>
</dbReference>
<gene>
    <name evidence="2" type="ORF">ABC969_11800</name>
</gene>
<reference evidence="2 3" key="1">
    <citation type="submission" date="2024-05" db="EMBL/GenBank/DDBJ databases">
        <authorList>
            <person name="Liu Q."/>
            <person name="Xin Y.-H."/>
        </authorList>
    </citation>
    <scope>NUCLEOTIDE SEQUENCE [LARGE SCALE GENOMIC DNA]</scope>
    <source>
        <strain evidence="2 3">CGMCC 1.15349</strain>
    </source>
</reference>
<evidence type="ECO:0000313" key="3">
    <source>
        <dbReference type="Proteomes" id="UP001404104"/>
    </source>
</evidence>
<dbReference type="PANTHER" id="PTHR38590">
    <property type="entry name" value="BLL0828 PROTEIN"/>
    <property type="match status" value="1"/>
</dbReference>
<dbReference type="PANTHER" id="PTHR38590:SF1">
    <property type="entry name" value="BLL0828 PROTEIN"/>
    <property type="match status" value="1"/>
</dbReference>
<comment type="caution">
    <text evidence="2">The sequence shown here is derived from an EMBL/GenBank/DDBJ whole genome shotgun (WGS) entry which is preliminary data.</text>
</comment>
<dbReference type="EMBL" id="JBDIMF010000005">
    <property type="protein sequence ID" value="MEN2787100.1"/>
    <property type="molecule type" value="Genomic_DNA"/>
</dbReference>
<dbReference type="InterPro" id="IPR047216">
    <property type="entry name" value="Endonuclease_DUF559_bact"/>
</dbReference>
<dbReference type="CDD" id="cd01038">
    <property type="entry name" value="Endonuclease_DUF559"/>
    <property type="match status" value="1"/>
</dbReference>
<proteinExistence type="predicted"/>
<dbReference type="RefSeq" id="WP_345865202.1">
    <property type="nucleotide sequence ID" value="NZ_JBDIMF010000005.1"/>
</dbReference>
<dbReference type="Gene3D" id="3.40.960.10">
    <property type="entry name" value="VSR Endonuclease"/>
    <property type="match status" value="1"/>
</dbReference>
<protein>
    <submittedName>
        <fullName evidence="2">DUF559 domain-containing protein</fullName>
    </submittedName>
</protein>
<dbReference type="Proteomes" id="UP001404104">
    <property type="component" value="Unassembled WGS sequence"/>
</dbReference>
<dbReference type="SUPFAM" id="SSF52980">
    <property type="entry name" value="Restriction endonuclease-like"/>
    <property type="match status" value="1"/>
</dbReference>
<keyword evidence="3" id="KW-1185">Reference proteome</keyword>
<organism evidence="2 3">
    <name type="scientific">Sphingomonas qilianensis</name>
    <dbReference type="NCBI Taxonomy" id="1736690"/>
    <lineage>
        <taxon>Bacteria</taxon>
        <taxon>Pseudomonadati</taxon>
        <taxon>Pseudomonadota</taxon>
        <taxon>Alphaproteobacteria</taxon>
        <taxon>Sphingomonadales</taxon>
        <taxon>Sphingomonadaceae</taxon>
        <taxon>Sphingomonas</taxon>
    </lineage>
</organism>
<accession>A0ABU9XU71</accession>
<feature type="domain" description="DUF559" evidence="1">
    <location>
        <begin position="8"/>
        <end position="110"/>
    </location>
</feature>
<name>A0ABU9XU71_9SPHN</name>
<dbReference type="InterPro" id="IPR007569">
    <property type="entry name" value="DUF559"/>
</dbReference>
<evidence type="ECO:0000259" key="1">
    <source>
        <dbReference type="Pfam" id="PF04480"/>
    </source>
</evidence>
<dbReference type="Pfam" id="PF04480">
    <property type="entry name" value="DUF559"/>
    <property type="match status" value="1"/>
</dbReference>